<evidence type="ECO:0000313" key="2">
    <source>
        <dbReference type="EMBL" id="MDH2391756.1"/>
    </source>
</evidence>
<protein>
    <submittedName>
        <fullName evidence="2">Extracellular solute-binding protein</fullName>
    </submittedName>
</protein>
<dbReference type="PROSITE" id="PS51257">
    <property type="entry name" value="PROKAR_LIPOPROTEIN"/>
    <property type="match status" value="1"/>
</dbReference>
<dbReference type="RefSeq" id="WP_279930676.1">
    <property type="nucleotide sequence ID" value="NZ_JARWBG010000031.1"/>
</dbReference>
<dbReference type="InterPro" id="IPR006059">
    <property type="entry name" value="SBP"/>
</dbReference>
<dbReference type="PANTHER" id="PTHR43649">
    <property type="entry name" value="ARABINOSE-BINDING PROTEIN-RELATED"/>
    <property type="match status" value="1"/>
</dbReference>
<comment type="caution">
    <text evidence="2">The sequence shown here is derived from an EMBL/GenBank/DDBJ whole genome shotgun (WGS) entry which is preliminary data.</text>
</comment>
<reference evidence="2 3" key="1">
    <citation type="submission" date="2023-04" db="EMBL/GenBank/DDBJ databases">
        <title>Streptomyces chengmaiensis sp. nov. isolated from the stem of mangrove plant in Hainan.</title>
        <authorList>
            <person name="Huang X."/>
            <person name="Zhou S."/>
            <person name="Chu X."/>
            <person name="Xie Y."/>
            <person name="Lin Y."/>
        </authorList>
    </citation>
    <scope>NUCLEOTIDE SEQUENCE [LARGE SCALE GENOMIC DNA]</scope>
    <source>
        <strain evidence="2 3">HNM0663</strain>
    </source>
</reference>
<dbReference type="PANTHER" id="PTHR43649:SF12">
    <property type="entry name" value="DIACETYLCHITOBIOSE BINDING PROTEIN DASA"/>
    <property type="match status" value="1"/>
</dbReference>
<feature type="signal peptide" evidence="1">
    <location>
        <begin position="1"/>
        <end position="28"/>
    </location>
</feature>
<feature type="chain" id="PRO_5047098728" evidence="1">
    <location>
        <begin position="29"/>
        <end position="533"/>
    </location>
</feature>
<dbReference type="InterPro" id="IPR050490">
    <property type="entry name" value="Bact_solute-bd_prot1"/>
</dbReference>
<dbReference type="EMBL" id="JARWBG010000031">
    <property type="protein sequence ID" value="MDH2391756.1"/>
    <property type="molecule type" value="Genomic_DNA"/>
</dbReference>
<proteinExistence type="predicted"/>
<dbReference type="Pfam" id="PF13416">
    <property type="entry name" value="SBP_bac_8"/>
    <property type="match status" value="1"/>
</dbReference>
<dbReference type="Proteomes" id="UP001223144">
    <property type="component" value="Unassembled WGS sequence"/>
</dbReference>
<sequence length="533" mass="59194">MRYGYRGLIAATAVAALTATACTSQGQAENKPDKPPLFKPGSDVSYAKYGEDYPQTTVKDVPGPCSYESISRRDYSGQSLKIISHAVPVIGEPTYLHAKQFEEITGANVEVVNVPFGELHQKILTPLQAGQRAYDVMFYPSLWIGDLAPYLEPVPQEYLDTPGMKDVTRAYMDVATWDGKVVQYPVDGDRHYLKVRSDVFEDPKQRAAYEQATGEELRVPRTWEEYQRVAGFFSGKDADGDGEPNFGSAEVTKRDDLTFSAFISRAAPYVKHPDVKGGVFFDLETMKPLINTPGFVRALEDMVKAKSTWAPGGANFGLGDEIFSFGGGQALMSYSWDDAFIQAQQADNEIRNKVEAAPLPGSDEVYNRTTRKWDTMPNQAPYFTWGWTSAVAKAAPNKQMAFDYLCFFSNEANTALDLTIGRFGVNPYRESHFDAAFWEKQGWDKEVAASYVRTLADMEKSDNRLFDLRVPGVSGYMSALASGVAAAIAGQKDPQQALDDVAREWARITDQIGEEKVRAAYRNVVSLEDRDHS</sequence>
<accession>A0ABT6HTX1</accession>
<keyword evidence="3" id="KW-1185">Reference proteome</keyword>
<dbReference type="SUPFAM" id="SSF53850">
    <property type="entry name" value="Periplasmic binding protein-like II"/>
    <property type="match status" value="1"/>
</dbReference>
<evidence type="ECO:0000313" key="3">
    <source>
        <dbReference type="Proteomes" id="UP001223144"/>
    </source>
</evidence>
<evidence type="ECO:0000256" key="1">
    <source>
        <dbReference type="SAM" id="SignalP"/>
    </source>
</evidence>
<name>A0ABT6HTX1_9ACTN</name>
<keyword evidence="1" id="KW-0732">Signal</keyword>
<gene>
    <name evidence="2" type="ORF">QCN29_23845</name>
</gene>
<organism evidence="2 3">
    <name type="scientific">Streptomyces chengmaiensis</name>
    <dbReference type="NCBI Taxonomy" id="3040919"/>
    <lineage>
        <taxon>Bacteria</taxon>
        <taxon>Bacillati</taxon>
        <taxon>Actinomycetota</taxon>
        <taxon>Actinomycetes</taxon>
        <taxon>Kitasatosporales</taxon>
        <taxon>Streptomycetaceae</taxon>
        <taxon>Streptomyces</taxon>
    </lineage>
</organism>
<dbReference type="Gene3D" id="3.40.190.10">
    <property type="entry name" value="Periplasmic binding protein-like II"/>
    <property type="match status" value="2"/>
</dbReference>